<dbReference type="InterPro" id="IPR003607">
    <property type="entry name" value="HD/PDEase_dom"/>
</dbReference>
<dbReference type="PANTHER" id="PTHR45228:SF4">
    <property type="entry name" value="LIPOPROTEIN"/>
    <property type="match status" value="1"/>
</dbReference>
<accession>A0A5K7Z9C4</accession>
<gene>
    <name evidence="6" type="ORF">DSCW_60490</name>
</gene>
<feature type="domain" description="Response regulatory" evidence="4">
    <location>
        <begin position="8"/>
        <end position="122"/>
    </location>
</feature>
<dbReference type="SUPFAM" id="SSF52172">
    <property type="entry name" value="CheY-like"/>
    <property type="match status" value="1"/>
</dbReference>
<dbReference type="InterPro" id="IPR029016">
    <property type="entry name" value="GAF-like_dom_sf"/>
</dbReference>
<organism evidence="6 7">
    <name type="scientific">Desulfosarcina widdelii</name>
    <dbReference type="NCBI Taxonomy" id="947919"/>
    <lineage>
        <taxon>Bacteria</taxon>
        <taxon>Pseudomonadati</taxon>
        <taxon>Thermodesulfobacteriota</taxon>
        <taxon>Desulfobacteria</taxon>
        <taxon>Desulfobacterales</taxon>
        <taxon>Desulfosarcinaceae</taxon>
        <taxon>Desulfosarcina</taxon>
    </lineage>
</organism>
<dbReference type="SUPFAM" id="SSF55781">
    <property type="entry name" value="GAF domain-like"/>
    <property type="match status" value="1"/>
</dbReference>
<name>A0A5K7Z9C4_9BACT</name>
<proteinExistence type="predicted"/>
<dbReference type="GO" id="GO:0016301">
    <property type="term" value="F:kinase activity"/>
    <property type="evidence" value="ECO:0007669"/>
    <property type="project" value="UniProtKB-KW"/>
</dbReference>
<keyword evidence="1" id="KW-0808">Transferase</keyword>
<dbReference type="PROSITE" id="PS51832">
    <property type="entry name" value="HD_GYP"/>
    <property type="match status" value="1"/>
</dbReference>
<dbReference type="GO" id="GO:0000160">
    <property type="term" value="P:phosphorelay signal transduction system"/>
    <property type="evidence" value="ECO:0007669"/>
    <property type="project" value="InterPro"/>
</dbReference>
<dbReference type="SMART" id="SM00471">
    <property type="entry name" value="HDc"/>
    <property type="match status" value="1"/>
</dbReference>
<evidence type="ECO:0000256" key="1">
    <source>
        <dbReference type="ARBA" id="ARBA00022679"/>
    </source>
</evidence>
<dbReference type="AlphaFoldDB" id="A0A5K7Z9C4"/>
<dbReference type="SUPFAM" id="SSF109604">
    <property type="entry name" value="HD-domain/PDEase-like"/>
    <property type="match status" value="1"/>
</dbReference>
<dbReference type="InterPro" id="IPR003018">
    <property type="entry name" value="GAF"/>
</dbReference>
<evidence type="ECO:0000259" key="5">
    <source>
        <dbReference type="PROSITE" id="PS51832"/>
    </source>
</evidence>
<dbReference type="EMBL" id="AP021875">
    <property type="protein sequence ID" value="BBO78632.1"/>
    <property type="molecule type" value="Genomic_DNA"/>
</dbReference>
<dbReference type="Gene3D" id="3.40.50.2300">
    <property type="match status" value="1"/>
</dbReference>
<evidence type="ECO:0008006" key="8">
    <source>
        <dbReference type="Google" id="ProtNLM"/>
    </source>
</evidence>
<dbReference type="InterPro" id="IPR037522">
    <property type="entry name" value="HD_GYP_dom"/>
</dbReference>
<dbReference type="Pfam" id="PF13487">
    <property type="entry name" value="HD_5"/>
    <property type="match status" value="1"/>
</dbReference>
<dbReference type="InterPro" id="IPR052020">
    <property type="entry name" value="Cyclic_di-GMP/3'3'-cGAMP_PDE"/>
</dbReference>
<dbReference type="RefSeq" id="WP_155307248.1">
    <property type="nucleotide sequence ID" value="NZ_AP021875.1"/>
</dbReference>
<dbReference type="Gene3D" id="3.30.450.40">
    <property type="match status" value="1"/>
</dbReference>
<evidence type="ECO:0000256" key="3">
    <source>
        <dbReference type="PROSITE-ProRule" id="PRU00169"/>
    </source>
</evidence>
<dbReference type="PROSITE" id="PS50110">
    <property type="entry name" value="RESPONSE_REGULATORY"/>
    <property type="match status" value="1"/>
</dbReference>
<dbReference type="NCBIfam" id="TIGR00277">
    <property type="entry name" value="HDIG"/>
    <property type="match status" value="1"/>
</dbReference>
<keyword evidence="3" id="KW-0597">Phosphoprotein</keyword>
<keyword evidence="2" id="KW-0418">Kinase</keyword>
<evidence type="ECO:0000313" key="7">
    <source>
        <dbReference type="Proteomes" id="UP000427769"/>
    </source>
</evidence>
<protein>
    <recommendedName>
        <fullName evidence="8">Transcriptional regulator</fullName>
    </recommendedName>
</protein>
<dbReference type="KEGG" id="dwd:DSCW_60490"/>
<dbReference type="SMART" id="SM00448">
    <property type="entry name" value="REC"/>
    <property type="match status" value="1"/>
</dbReference>
<dbReference type="CDD" id="cd00156">
    <property type="entry name" value="REC"/>
    <property type="match status" value="1"/>
</dbReference>
<dbReference type="InterPro" id="IPR011006">
    <property type="entry name" value="CheY-like_superfamily"/>
</dbReference>
<dbReference type="InterPro" id="IPR001789">
    <property type="entry name" value="Sig_transdc_resp-reg_receiver"/>
</dbReference>
<dbReference type="Pfam" id="PF00072">
    <property type="entry name" value="Response_reg"/>
    <property type="match status" value="1"/>
</dbReference>
<keyword evidence="7" id="KW-1185">Reference proteome</keyword>
<dbReference type="OrthoDB" id="9764337at2"/>
<dbReference type="Pfam" id="PF13185">
    <property type="entry name" value="GAF_2"/>
    <property type="match status" value="1"/>
</dbReference>
<evidence type="ECO:0000313" key="6">
    <source>
        <dbReference type="EMBL" id="BBO78632.1"/>
    </source>
</evidence>
<sequence>MTDTPKATLLFVDDEESILEVASEYFKAKGYHILTAGNGRIATEIIASQKIDCCFTDINMPEMDGLELAEHIRKVDNTIPVIIMTGYPSLENTIRTLKNGVVDFLIKPVNLNQLEICVQRVLRERELFIKNIFLSKEVESKKRIEQLNRELTYKVEELNTLNRIMTEFTTIGTSFDLFKHVVDLSTELTHADEACFYVINETIGKPVQVACSIAGGNGSGKLAPLTIDHTAGDRVCNGNGDIGQLILENCDENKPLLIRENNHVAGLPEDIRSMMLVPLTIREKVFGVLAVSVFHGDNRFSEKDLYYMSFMTNKAAYAIENIALYENIYENLFATLYAFVKAIEARDPYTEQHSNRVTRIAMELCRAMGGTQEEQDILNVAGQLHDIGKIGIRDDILLKPGRLTDEEFRIIKEHPVIGASIVERLGLWDREKNIIKCHHERFDGKGYPDGLAGERIPVLARILSVADVYDAIASDRAYRKKMEEEKILHIMYSGSGTQFDPDVIKTFRSLYEQGCLKAIIDSTN</sequence>
<reference evidence="6 7" key="1">
    <citation type="submission" date="2019-11" db="EMBL/GenBank/DDBJ databases">
        <title>Comparative genomics of hydrocarbon-degrading Desulfosarcina strains.</title>
        <authorList>
            <person name="Watanabe M."/>
            <person name="Kojima H."/>
            <person name="Fukui M."/>
        </authorList>
    </citation>
    <scope>NUCLEOTIDE SEQUENCE [LARGE SCALE GENOMIC DNA]</scope>
    <source>
        <strain evidence="6 7">PP31</strain>
    </source>
</reference>
<evidence type="ECO:0000256" key="2">
    <source>
        <dbReference type="ARBA" id="ARBA00022777"/>
    </source>
</evidence>
<dbReference type="Proteomes" id="UP000427769">
    <property type="component" value="Chromosome"/>
</dbReference>
<feature type="modified residue" description="4-aspartylphosphate" evidence="3">
    <location>
        <position position="57"/>
    </location>
</feature>
<dbReference type="PANTHER" id="PTHR45228">
    <property type="entry name" value="CYCLIC DI-GMP PHOSPHODIESTERASE TM_0186-RELATED"/>
    <property type="match status" value="1"/>
</dbReference>
<dbReference type="CDD" id="cd00077">
    <property type="entry name" value="HDc"/>
    <property type="match status" value="1"/>
</dbReference>
<evidence type="ECO:0000259" key="4">
    <source>
        <dbReference type="PROSITE" id="PS50110"/>
    </source>
</evidence>
<dbReference type="Gene3D" id="1.10.3210.10">
    <property type="entry name" value="Hypothetical protein af1432"/>
    <property type="match status" value="1"/>
</dbReference>
<feature type="domain" description="HD-GYP" evidence="5">
    <location>
        <begin position="328"/>
        <end position="523"/>
    </location>
</feature>
<dbReference type="InterPro" id="IPR006675">
    <property type="entry name" value="HDIG_dom"/>
</dbReference>